<dbReference type="CDD" id="cd22761">
    <property type="entry name" value="OTU_OTUD6"/>
    <property type="match status" value="1"/>
</dbReference>
<dbReference type="Proteomes" id="UP000597762">
    <property type="component" value="Unassembled WGS sequence"/>
</dbReference>
<dbReference type="InterPro" id="IPR003323">
    <property type="entry name" value="OTU_dom"/>
</dbReference>
<evidence type="ECO:0000256" key="5">
    <source>
        <dbReference type="ARBA" id="ARBA00022801"/>
    </source>
</evidence>
<dbReference type="GO" id="GO:0006508">
    <property type="term" value="P:proteolysis"/>
    <property type="evidence" value="ECO:0007669"/>
    <property type="project" value="UniProtKB-KW"/>
</dbReference>
<dbReference type="OrthoDB" id="415023at2759"/>
<keyword evidence="10" id="KW-1185">Reference proteome</keyword>
<keyword evidence="3" id="KW-0645">Protease</keyword>
<feature type="region of interest" description="Disordered" evidence="7">
    <location>
        <begin position="25"/>
        <end position="118"/>
    </location>
</feature>
<dbReference type="PANTHER" id="PTHR12419:SF10">
    <property type="entry name" value="DEUBIQUITINASE OTUD6B"/>
    <property type="match status" value="1"/>
</dbReference>
<gene>
    <name evidence="9" type="ORF">SPHA_69491</name>
</gene>
<dbReference type="EC" id="3.4.19.12" evidence="2"/>
<organism evidence="9 10">
    <name type="scientific">Acanthosepion pharaonis</name>
    <name type="common">Pharaoh cuttlefish</name>
    <name type="synonym">Sepia pharaonis</name>
    <dbReference type="NCBI Taxonomy" id="158019"/>
    <lineage>
        <taxon>Eukaryota</taxon>
        <taxon>Metazoa</taxon>
        <taxon>Spiralia</taxon>
        <taxon>Lophotrochozoa</taxon>
        <taxon>Mollusca</taxon>
        <taxon>Cephalopoda</taxon>
        <taxon>Coleoidea</taxon>
        <taxon>Decapodiformes</taxon>
        <taxon>Sepiida</taxon>
        <taxon>Sepiina</taxon>
        <taxon>Sepiidae</taxon>
        <taxon>Acanthosepion</taxon>
    </lineage>
</organism>
<feature type="compositionally biased region" description="Basic and acidic residues" evidence="7">
    <location>
        <begin position="43"/>
        <end position="64"/>
    </location>
</feature>
<evidence type="ECO:0000256" key="6">
    <source>
        <dbReference type="ARBA" id="ARBA00022807"/>
    </source>
</evidence>
<evidence type="ECO:0000313" key="10">
    <source>
        <dbReference type="Proteomes" id="UP000597762"/>
    </source>
</evidence>
<proteinExistence type="predicted"/>
<dbReference type="PANTHER" id="PTHR12419">
    <property type="entry name" value="OTU DOMAIN CONTAINING PROTEIN"/>
    <property type="match status" value="1"/>
</dbReference>
<feature type="compositionally biased region" description="Basic and acidic residues" evidence="7">
    <location>
        <begin position="109"/>
        <end position="118"/>
    </location>
</feature>
<reference evidence="9" key="1">
    <citation type="submission" date="2021-01" db="EMBL/GenBank/DDBJ databases">
        <authorList>
            <person name="Li R."/>
            <person name="Bekaert M."/>
        </authorList>
    </citation>
    <scope>NUCLEOTIDE SEQUENCE</scope>
    <source>
        <strain evidence="9">Farmed</strain>
    </source>
</reference>
<sequence>MDDHQKTLEELLCKHRKEKKELQAEIQKIKHGVPKGDKKRKKEATEQVAKLEKELGEKHNKELAELNESTSQEKPNNELETKMENLSTNDAETTEVKKSSKAQRRREKKVAQERERQHRIKEQEIKNLDGVRHIETEKLKSILKKLGLTFHQIASDGNCLYNAVCHQLSQRNIKATNESLRSEAANYMLAHPDDFMPFLTKPDGDSLYTEDEYKKYCQDVASTTTWGGQMEITALSHVLKLPVKVIQAEGAILQVGEDYNQSPIVLIYHRHEYGLGEHYNSVKEAVAENEEDGF</sequence>
<protein>
    <recommendedName>
        <fullName evidence="2">ubiquitinyl hydrolase 1</fullName>
        <ecNumber evidence="2">3.4.19.12</ecNumber>
    </recommendedName>
</protein>
<dbReference type="Gene3D" id="3.90.70.80">
    <property type="match status" value="1"/>
</dbReference>
<evidence type="ECO:0000259" key="8">
    <source>
        <dbReference type="PROSITE" id="PS50802"/>
    </source>
</evidence>
<dbReference type="FunFam" id="3.90.70.80:FF:000003">
    <property type="entry name" value="OTU domain-containing protein 6B"/>
    <property type="match status" value="1"/>
</dbReference>
<feature type="compositionally biased region" description="Basic residues" evidence="7">
    <location>
        <begin position="29"/>
        <end position="42"/>
    </location>
</feature>
<evidence type="ECO:0000256" key="3">
    <source>
        <dbReference type="ARBA" id="ARBA00022670"/>
    </source>
</evidence>
<dbReference type="Pfam" id="PF02338">
    <property type="entry name" value="OTU"/>
    <property type="match status" value="1"/>
</dbReference>
<evidence type="ECO:0000256" key="1">
    <source>
        <dbReference type="ARBA" id="ARBA00000707"/>
    </source>
</evidence>
<name>A0A812EEK2_ACAPH</name>
<dbReference type="SUPFAM" id="SSF54001">
    <property type="entry name" value="Cysteine proteinases"/>
    <property type="match status" value="1"/>
</dbReference>
<keyword evidence="5 9" id="KW-0378">Hydrolase</keyword>
<dbReference type="GO" id="GO:0016579">
    <property type="term" value="P:protein deubiquitination"/>
    <property type="evidence" value="ECO:0007669"/>
    <property type="project" value="TreeGrafter"/>
</dbReference>
<evidence type="ECO:0000256" key="2">
    <source>
        <dbReference type="ARBA" id="ARBA00012759"/>
    </source>
</evidence>
<keyword evidence="4" id="KW-0833">Ubl conjugation pathway</keyword>
<dbReference type="PROSITE" id="PS50802">
    <property type="entry name" value="OTU"/>
    <property type="match status" value="1"/>
</dbReference>
<feature type="compositionally biased region" description="Basic residues" evidence="7">
    <location>
        <begin position="99"/>
        <end position="108"/>
    </location>
</feature>
<feature type="domain" description="OTU" evidence="8">
    <location>
        <begin position="148"/>
        <end position="285"/>
    </location>
</feature>
<dbReference type="InterPro" id="IPR049772">
    <property type="entry name" value="OTU_OTUD6"/>
</dbReference>
<evidence type="ECO:0000256" key="7">
    <source>
        <dbReference type="SAM" id="MobiDB-lite"/>
    </source>
</evidence>
<accession>A0A812EEK2</accession>
<evidence type="ECO:0000256" key="4">
    <source>
        <dbReference type="ARBA" id="ARBA00022786"/>
    </source>
</evidence>
<dbReference type="InterPro" id="IPR038765">
    <property type="entry name" value="Papain-like_cys_pep_sf"/>
</dbReference>
<dbReference type="AlphaFoldDB" id="A0A812EEK2"/>
<dbReference type="EMBL" id="CAHIKZ030005083">
    <property type="protein sequence ID" value="CAE1319069.1"/>
    <property type="molecule type" value="Genomic_DNA"/>
</dbReference>
<dbReference type="InterPro" id="IPR050704">
    <property type="entry name" value="Peptidase_C85-like"/>
</dbReference>
<evidence type="ECO:0000313" key="9">
    <source>
        <dbReference type="EMBL" id="CAE1319069.1"/>
    </source>
</evidence>
<comment type="catalytic activity">
    <reaction evidence="1">
        <text>Thiol-dependent hydrolysis of ester, thioester, amide, peptide and isopeptide bonds formed by the C-terminal Gly of ubiquitin (a 76-residue protein attached to proteins as an intracellular targeting signal).</text>
        <dbReference type="EC" id="3.4.19.12"/>
    </reaction>
</comment>
<dbReference type="GO" id="GO:0004843">
    <property type="term" value="F:cysteine-type deubiquitinase activity"/>
    <property type="evidence" value="ECO:0007669"/>
    <property type="project" value="UniProtKB-EC"/>
</dbReference>
<keyword evidence="6" id="KW-0788">Thiol protease</keyword>
<comment type="caution">
    <text evidence="9">The sequence shown here is derived from an EMBL/GenBank/DDBJ whole genome shotgun (WGS) entry which is preliminary data.</text>
</comment>